<dbReference type="SUPFAM" id="SSF52833">
    <property type="entry name" value="Thioredoxin-like"/>
    <property type="match status" value="1"/>
</dbReference>
<evidence type="ECO:0000256" key="5">
    <source>
        <dbReference type="ARBA" id="ARBA00023180"/>
    </source>
</evidence>
<keyword evidence="3" id="KW-0964">Secreted</keyword>
<protein>
    <recommendedName>
        <fullName evidence="9">Gamma-interferon-inducible lysosomal thiol reductase</fullName>
    </recommendedName>
</protein>
<evidence type="ECO:0000313" key="8">
    <source>
        <dbReference type="Proteomes" id="UP001549921"/>
    </source>
</evidence>
<dbReference type="Proteomes" id="UP001549921">
    <property type="component" value="Unassembled WGS sequence"/>
</dbReference>
<evidence type="ECO:0000313" key="7">
    <source>
        <dbReference type="EMBL" id="KAL0851238.1"/>
    </source>
</evidence>
<evidence type="ECO:0000256" key="3">
    <source>
        <dbReference type="ARBA" id="ARBA00022525"/>
    </source>
</evidence>
<dbReference type="AlphaFoldDB" id="A0ABD0TPD4"/>
<evidence type="ECO:0008006" key="9">
    <source>
        <dbReference type="Google" id="ProtNLM"/>
    </source>
</evidence>
<gene>
    <name evidence="7" type="ORF">ABMA28_007082</name>
</gene>
<reference evidence="7 8" key="1">
    <citation type="submission" date="2024-06" db="EMBL/GenBank/DDBJ databases">
        <title>A chromosome-level genome assembly of beet webworm, Loxostege sticticalis.</title>
        <authorList>
            <person name="Zhang Y."/>
        </authorList>
    </citation>
    <scope>NUCLEOTIDE SEQUENCE [LARGE SCALE GENOMIC DNA]</scope>
    <source>
        <strain evidence="7">AQ028</strain>
        <tissue evidence="7">Male pupae</tissue>
    </source>
</reference>
<evidence type="ECO:0000256" key="2">
    <source>
        <dbReference type="ARBA" id="ARBA00005679"/>
    </source>
</evidence>
<accession>A0ABD0TPD4</accession>
<evidence type="ECO:0000256" key="1">
    <source>
        <dbReference type="ARBA" id="ARBA00004613"/>
    </source>
</evidence>
<dbReference type="InterPro" id="IPR004911">
    <property type="entry name" value="Interferon-induced_GILT"/>
</dbReference>
<comment type="similarity">
    <text evidence="2">Belongs to the GILT family.</text>
</comment>
<keyword evidence="5" id="KW-0325">Glycoprotein</keyword>
<dbReference type="GO" id="GO:0005576">
    <property type="term" value="C:extracellular region"/>
    <property type="evidence" value="ECO:0007669"/>
    <property type="project" value="UniProtKB-SubCell"/>
</dbReference>
<dbReference type="EMBL" id="JBEDNZ010000002">
    <property type="protein sequence ID" value="KAL0851238.1"/>
    <property type="molecule type" value="Genomic_DNA"/>
</dbReference>
<dbReference type="Gene3D" id="3.40.30.10">
    <property type="entry name" value="Glutaredoxin"/>
    <property type="match status" value="1"/>
</dbReference>
<comment type="caution">
    <text evidence="7">The sequence shown here is derived from an EMBL/GenBank/DDBJ whole genome shotgun (WGS) entry which is preliminary data.</text>
</comment>
<dbReference type="PANTHER" id="PTHR13234">
    <property type="entry name" value="GAMMA-INTERFERON INDUCIBLE LYSOSOMAL THIOL REDUCTASE GILT"/>
    <property type="match status" value="1"/>
</dbReference>
<evidence type="ECO:0000256" key="6">
    <source>
        <dbReference type="SAM" id="SignalP"/>
    </source>
</evidence>
<sequence length="230" mass="25987">MFFQHLILFATIIITNCQEVVILSNMLESANTPIKIIEADVLLMESKFTEQTNRPTLQLYYESLCPDCIDFDSSQFRKVVVLLHDYLDIHTYPYGNARTRKHSDGTVEVTCQHGPKECYGNKLHGCALDIIANATEALLFNACMIQQRSNDESADKCGEQMSIAVDLIKECAKGKKGTDLLIHYGEESEKVGFNYVPYVLLNGAEWQGQDLMNDICAAFNNPPEPCRQEY</sequence>
<proteinExistence type="inferred from homology"/>
<keyword evidence="4 6" id="KW-0732">Signal</keyword>
<organism evidence="7 8">
    <name type="scientific">Loxostege sticticalis</name>
    <name type="common">Beet webworm moth</name>
    <dbReference type="NCBI Taxonomy" id="481309"/>
    <lineage>
        <taxon>Eukaryota</taxon>
        <taxon>Metazoa</taxon>
        <taxon>Ecdysozoa</taxon>
        <taxon>Arthropoda</taxon>
        <taxon>Hexapoda</taxon>
        <taxon>Insecta</taxon>
        <taxon>Pterygota</taxon>
        <taxon>Neoptera</taxon>
        <taxon>Endopterygota</taxon>
        <taxon>Lepidoptera</taxon>
        <taxon>Glossata</taxon>
        <taxon>Ditrysia</taxon>
        <taxon>Pyraloidea</taxon>
        <taxon>Crambidae</taxon>
        <taxon>Pyraustinae</taxon>
        <taxon>Loxostege</taxon>
    </lineage>
</organism>
<comment type="subcellular location">
    <subcellularLocation>
        <location evidence="1">Secreted</location>
    </subcellularLocation>
</comment>
<feature type="chain" id="PRO_5044849319" description="Gamma-interferon-inducible lysosomal thiol reductase" evidence="6">
    <location>
        <begin position="18"/>
        <end position="230"/>
    </location>
</feature>
<evidence type="ECO:0000256" key="4">
    <source>
        <dbReference type="ARBA" id="ARBA00022729"/>
    </source>
</evidence>
<dbReference type="Pfam" id="PF03227">
    <property type="entry name" value="GILT"/>
    <property type="match status" value="1"/>
</dbReference>
<feature type="signal peptide" evidence="6">
    <location>
        <begin position="1"/>
        <end position="17"/>
    </location>
</feature>
<dbReference type="InterPro" id="IPR036249">
    <property type="entry name" value="Thioredoxin-like_sf"/>
</dbReference>
<dbReference type="PANTHER" id="PTHR13234:SF8">
    <property type="entry name" value="GAMMA-INTERFERON-INDUCIBLE LYSOSOMAL THIOL REDUCTASE"/>
    <property type="match status" value="1"/>
</dbReference>
<name>A0ABD0TPD4_LOXSC</name>